<evidence type="ECO:0000256" key="9">
    <source>
        <dbReference type="HAMAP-Rule" id="MF_01038"/>
    </source>
</evidence>
<evidence type="ECO:0000256" key="11">
    <source>
        <dbReference type="PIRSR" id="PIRSR001492-1"/>
    </source>
</evidence>
<feature type="binding site" evidence="9 13">
    <location>
        <position position="440"/>
    </location>
    <ligand>
        <name>Mn(2+)</name>
        <dbReference type="ChEBI" id="CHEBI:29035"/>
        <label>1</label>
    </ligand>
</feature>
<evidence type="ECO:0000256" key="2">
    <source>
        <dbReference type="ARBA" id="ARBA00002315"/>
    </source>
</evidence>
<dbReference type="STRING" id="1618436.UV59_C0003G0017"/>
<feature type="binding site" evidence="9 13">
    <location>
        <position position="26"/>
    </location>
    <ligand>
        <name>Mn(2+)</name>
        <dbReference type="ChEBI" id="CHEBI:29035"/>
        <label>2</label>
    </ligand>
</feature>
<name>A0A0G1CKK5_9BACT</name>
<dbReference type="Gene3D" id="3.40.1450.10">
    <property type="entry name" value="BPG-independent phosphoglycerate mutase, domain B"/>
    <property type="match status" value="1"/>
</dbReference>
<comment type="similarity">
    <text evidence="4 9">Belongs to the BPG-independent phosphoglycerate mutase family.</text>
</comment>
<dbReference type="Pfam" id="PF06415">
    <property type="entry name" value="iPGM_N"/>
    <property type="match status" value="1"/>
</dbReference>
<evidence type="ECO:0000259" key="15">
    <source>
        <dbReference type="Pfam" id="PF06415"/>
    </source>
</evidence>
<comment type="subunit">
    <text evidence="9">Monomer.</text>
</comment>
<comment type="cofactor">
    <cofactor evidence="9">
        <name>Mn(2+)</name>
        <dbReference type="ChEBI" id="CHEBI:29035"/>
    </cofactor>
    <text evidence="9">Binds 2 manganese ions per subunit.</text>
</comment>
<feature type="binding site" evidence="9 13">
    <location>
        <position position="481"/>
    </location>
    <ligand>
        <name>Mn(2+)</name>
        <dbReference type="ChEBI" id="CHEBI:29035"/>
        <label>2</label>
    </ligand>
</feature>
<feature type="binding site" evidence="9 12">
    <location>
        <position position="137"/>
    </location>
    <ligand>
        <name>substrate</name>
    </ligand>
</feature>
<evidence type="ECO:0000256" key="7">
    <source>
        <dbReference type="ARBA" id="ARBA00023211"/>
    </source>
</evidence>
<dbReference type="FunFam" id="3.40.1450.10:FF:000002">
    <property type="entry name" value="2,3-bisphosphoglycerate-independent phosphoglycerate mutase"/>
    <property type="match status" value="1"/>
</dbReference>
<dbReference type="Gene3D" id="3.40.720.10">
    <property type="entry name" value="Alkaline Phosphatase, subunit A"/>
    <property type="match status" value="1"/>
</dbReference>
<feature type="domain" description="Metalloenzyme" evidence="14">
    <location>
        <begin position="18"/>
        <end position="548"/>
    </location>
</feature>
<dbReference type="AlphaFoldDB" id="A0A0G1CKK5"/>
<evidence type="ECO:0000256" key="8">
    <source>
        <dbReference type="ARBA" id="ARBA00023235"/>
    </source>
</evidence>
<dbReference type="GO" id="GO:0006096">
    <property type="term" value="P:glycolytic process"/>
    <property type="evidence" value="ECO:0007669"/>
    <property type="project" value="UniProtKB-UniRule"/>
</dbReference>
<comment type="function">
    <text evidence="2 9">Catalyzes the interconversion of 2-phosphoglycerate and 3-phosphoglycerate.</text>
</comment>
<dbReference type="Proteomes" id="UP000034543">
    <property type="component" value="Unassembled WGS sequence"/>
</dbReference>
<evidence type="ECO:0000256" key="1">
    <source>
        <dbReference type="ARBA" id="ARBA00000370"/>
    </source>
</evidence>
<dbReference type="NCBIfam" id="TIGR01307">
    <property type="entry name" value="pgm_bpd_ind"/>
    <property type="match status" value="1"/>
</dbReference>
<dbReference type="GO" id="GO:0030145">
    <property type="term" value="F:manganese ion binding"/>
    <property type="evidence" value="ECO:0007669"/>
    <property type="project" value="UniProtKB-UniRule"/>
</dbReference>
<feature type="binding site" evidence="9 12">
    <location>
        <begin position="167"/>
        <end position="168"/>
    </location>
    <ligand>
        <name>substrate</name>
    </ligand>
</feature>
<evidence type="ECO:0000256" key="5">
    <source>
        <dbReference type="ARBA" id="ARBA00022723"/>
    </source>
</evidence>
<protein>
    <recommendedName>
        <fullName evidence="9 10">2,3-bisphosphoglycerate-independent phosphoglycerate mutase</fullName>
        <shortName evidence="9">BPG-independent PGAM</shortName>
        <shortName evidence="9">Phosphoglyceromutase</shortName>
        <shortName evidence="9">iPGM</shortName>
        <ecNumber evidence="9 10">5.4.2.12</ecNumber>
    </recommendedName>
</protein>
<feature type="binding site" evidence="9 12">
    <location>
        <begin position="274"/>
        <end position="277"/>
    </location>
    <ligand>
        <name>substrate</name>
    </ligand>
</feature>
<keyword evidence="7 9" id="KW-0464">Manganese</keyword>
<feature type="binding site" evidence="9 13">
    <location>
        <position position="509"/>
    </location>
    <ligand>
        <name>Mn(2+)</name>
        <dbReference type="ChEBI" id="CHEBI:29035"/>
        <label>1</label>
    </ligand>
</feature>
<dbReference type="GO" id="GO:0004619">
    <property type="term" value="F:phosphoglycerate mutase activity"/>
    <property type="evidence" value="ECO:0007669"/>
    <property type="project" value="UniProtKB-UniRule"/>
</dbReference>
<accession>A0A0G1CKK5</accession>
<dbReference type="PANTHER" id="PTHR31637">
    <property type="entry name" value="2,3-BISPHOSPHOGLYCERATE-INDEPENDENT PHOSPHOGLYCERATE MUTASE"/>
    <property type="match status" value="1"/>
</dbReference>
<keyword evidence="5 9" id="KW-0479">Metal-binding</keyword>
<feature type="active site" description="Phosphoserine intermediate" evidence="9 11">
    <location>
        <position position="76"/>
    </location>
</feature>
<evidence type="ECO:0000313" key="16">
    <source>
        <dbReference type="EMBL" id="KKS86022.1"/>
    </source>
</evidence>
<evidence type="ECO:0000256" key="10">
    <source>
        <dbReference type="NCBIfam" id="TIGR01307"/>
    </source>
</evidence>
<feature type="binding site" evidence="9 12">
    <location>
        <position position="373"/>
    </location>
    <ligand>
        <name>substrate</name>
    </ligand>
</feature>
<comment type="catalytic activity">
    <reaction evidence="1 9">
        <text>(2R)-2-phosphoglycerate = (2R)-3-phosphoglycerate</text>
        <dbReference type="Rhea" id="RHEA:15901"/>
        <dbReference type="ChEBI" id="CHEBI:58272"/>
        <dbReference type="ChEBI" id="CHEBI:58289"/>
        <dbReference type="EC" id="5.4.2.12"/>
    </reaction>
</comment>
<evidence type="ECO:0000256" key="13">
    <source>
        <dbReference type="PIRSR" id="PIRSR001492-3"/>
    </source>
</evidence>
<feature type="binding site" evidence="9 13">
    <location>
        <position position="482"/>
    </location>
    <ligand>
        <name>Mn(2+)</name>
        <dbReference type="ChEBI" id="CHEBI:29035"/>
        <label>2</label>
    </ligand>
</feature>
<dbReference type="InterPro" id="IPR011258">
    <property type="entry name" value="BPG-indep_PGM_N"/>
</dbReference>
<reference evidence="16 17" key="1">
    <citation type="journal article" date="2015" name="Nature">
        <title>rRNA introns, odd ribosomes, and small enigmatic genomes across a large radiation of phyla.</title>
        <authorList>
            <person name="Brown C.T."/>
            <person name="Hug L.A."/>
            <person name="Thomas B.C."/>
            <person name="Sharon I."/>
            <person name="Castelle C.J."/>
            <person name="Singh A."/>
            <person name="Wilkins M.J."/>
            <person name="Williams K.H."/>
            <person name="Banfield J.F."/>
        </authorList>
    </citation>
    <scope>NUCLEOTIDE SEQUENCE [LARGE SCALE GENOMIC DNA]</scope>
</reference>
<keyword evidence="6 9" id="KW-0324">Glycolysis</keyword>
<feature type="binding site" evidence="9 13">
    <location>
        <position position="76"/>
    </location>
    <ligand>
        <name>Mn(2+)</name>
        <dbReference type="ChEBI" id="CHEBI:29035"/>
        <label>2</label>
    </ligand>
</feature>
<dbReference type="SUPFAM" id="SSF53649">
    <property type="entry name" value="Alkaline phosphatase-like"/>
    <property type="match status" value="1"/>
</dbReference>
<dbReference type="HAMAP" id="MF_01038">
    <property type="entry name" value="GpmI"/>
    <property type="match status" value="1"/>
</dbReference>
<dbReference type="EC" id="5.4.2.12" evidence="9 10"/>
<feature type="domain" description="BPG-independent PGAM N-terminal" evidence="15">
    <location>
        <begin position="96"/>
        <end position="335"/>
    </location>
</feature>
<feature type="binding site" evidence="9 12">
    <location>
        <position position="199"/>
    </location>
    <ligand>
        <name>substrate</name>
    </ligand>
</feature>
<gene>
    <name evidence="9" type="primary">gpmI</name>
    <name evidence="16" type="ORF">UV59_C0003G0017</name>
</gene>
<dbReference type="InterPro" id="IPR005995">
    <property type="entry name" value="Pgm_bpd_ind"/>
</dbReference>
<dbReference type="InterPro" id="IPR006124">
    <property type="entry name" value="Metalloenzyme"/>
</dbReference>
<dbReference type="PANTHER" id="PTHR31637:SF0">
    <property type="entry name" value="2,3-BISPHOSPHOGLYCERATE-INDEPENDENT PHOSPHOGLYCERATE MUTASE"/>
    <property type="match status" value="1"/>
</dbReference>
<dbReference type="UniPathway" id="UPA00109">
    <property type="reaction ID" value="UER00186"/>
</dbReference>
<organism evidence="16 17">
    <name type="scientific">Candidatus Gottesmanbacteria bacterium GW2011_GWA1_43_11</name>
    <dbReference type="NCBI Taxonomy" id="1618436"/>
    <lineage>
        <taxon>Bacteria</taxon>
        <taxon>Candidatus Gottesmaniibacteriota</taxon>
    </lineage>
</organism>
<proteinExistence type="inferred from homology"/>
<evidence type="ECO:0000313" key="17">
    <source>
        <dbReference type="Proteomes" id="UP000034543"/>
    </source>
</evidence>
<dbReference type="InterPro" id="IPR017850">
    <property type="entry name" value="Alkaline_phosphatase_core_sf"/>
</dbReference>
<evidence type="ECO:0000256" key="3">
    <source>
        <dbReference type="ARBA" id="ARBA00004798"/>
    </source>
</evidence>
<feature type="binding site" evidence="9 13">
    <location>
        <position position="444"/>
    </location>
    <ligand>
        <name>Mn(2+)</name>
        <dbReference type="ChEBI" id="CHEBI:29035"/>
        <label>1</label>
    </ligand>
</feature>
<sequence length="561" mass="62135">MFDFLSIFNSARRNCHIKPVVLLSLDGWGIAPDSAGNAISRAKLPNLRYYFANFPTTTLIASGESVGLPANEVGNSEVGHLTMGAGRIIYQSLKRIDNSVADGAFFENPAFLQAIAHVNKYHSRLHIMGLVGLSNVHSSLDHFNALLGLCQRHSITSVGFHLFTDGRDSPPHEAVSLVQRVDKEIQNSGVGRIASISGRYYAMDRDGLWDRTQKAYELLVSGYGQVAKTAQQAISTAYTKGVSDEFIEPTLLVPEAKDPILVSDNDAVIFFNFRADRAKQLTMALTMENFEKSQVGEFMFNTTYKNSLTETQYKQPFTRSKKLVNLFFVTMTEYQKKLPVSAIAFPLTQLNETLSEVVAGSNLKQLHLAESEKETMVGYYFDGLRETPFPGENRIIIPSKGVRIYDKKPEMSISSIVSVFTKNLHKCLYHFFLINFANPDMVAHTGNIEATIKALEHTDNALGTVVDEILRLDGTVFITADHGNAEQLLTYSSQSFFFTTDTGAINTYHSNHPVPFIAINNALLHSRKQLSSGSLSDVAPTVLRAMNLPVPSVMTGRNLLE</sequence>
<feature type="binding site" evidence="9 12">
    <location>
        <position position="205"/>
    </location>
    <ligand>
        <name>substrate</name>
    </ligand>
</feature>
<dbReference type="GO" id="GO:0006007">
    <property type="term" value="P:glucose catabolic process"/>
    <property type="evidence" value="ECO:0007669"/>
    <property type="project" value="InterPro"/>
</dbReference>
<comment type="pathway">
    <text evidence="3 9">Carbohydrate degradation; glycolysis; pyruvate from D-glyceraldehyde 3-phosphate: step 3/5.</text>
</comment>
<evidence type="ECO:0000256" key="4">
    <source>
        <dbReference type="ARBA" id="ARBA00008819"/>
    </source>
</evidence>
<dbReference type="PATRIC" id="fig|1618436.3.peg.157"/>
<evidence type="ECO:0000256" key="6">
    <source>
        <dbReference type="ARBA" id="ARBA00023152"/>
    </source>
</evidence>
<dbReference type="InterPro" id="IPR036646">
    <property type="entry name" value="PGAM_B_sf"/>
</dbReference>
<dbReference type="Pfam" id="PF01676">
    <property type="entry name" value="Metalloenzyme"/>
    <property type="match status" value="1"/>
</dbReference>
<keyword evidence="8 9" id="KW-0413">Isomerase</keyword>
<dbReference type="EMBL" id="LCFB01000003">
    <property type="protein sequence ID" value="KKS86022.1"/>
    <property type="molecule type" value="Genomic_DNA"/>
</dbReference>
<evidence type="ECO:0000259" key="14">
    <source>
        <dbReference type="Pfam" id="PF01676"/>
    </source>
</evidence>
<dbReference type="CDD" id="cd16010">
    <property type="entry name" value="iPGM"/>
    <property type="match status" value="1"/>
</dbReference>
<dbReference type="GO" id="GO:0005829">
    <property type="term" value="C:cytosol"/>
    <property type="evidence" value="ECO:0007669"/>
    <property type="project" value="TreeGrafter"/>
</dbReference>
<comment type="caution">
    <text evidence="16">The sequence shown here is derived from an EMBL/GenBank/DDBJ whole genome shotgun (WGS) entry which is preliminary data.</text>
</comment>
<evidence type="ECO:0000256" key="12">
    <source>
        <dbReference type="PIRSR" id="PIRSR001492-2"/>
    </source>
</evidence>
<dbReference type="PIRSF" id="PIRSF001492">
    <property type="entry name" value="IPGAM"/>
    <property type="match status" value="1"/>
</dbReference>
<dbReference type="SUPFAM" id="SSF64158">
    <property type="entry name" value="2,3-Bisphosphoglycerate-independent phosphoglycerate mutase, substrate-binding domain"/>
    <property type="match status" value="1"/>
</dbReference>